<dbReference type="RefSeq" id="WP_093110547.1">
    <property type="nucleotide sequence ID" value="NZ_FNGG01000001.1"/>
</dbReference>
<evidence type="ECO:0000313" key="4">
    <source>
        <dbReference type="Proteomes" id="UP000199448"/>
    </source>
</evidence>
<dbReference type="GO" id="GO:0051920">
    <property type="term" value="F:peroxiredoxin activity"/>
    <property type="evidence" value="ECO:0007669"/>
    <property type="project" value="InterPro"/>
</dbReference>
<keyword evidence="3" id="KW-0575">Peroxidase</keyword>
<evidence type="ECO:0000313" key="3">
    <source>
        <dbReference type="EMBL" id="SEE20498.1"/>
    </source>
</evidence>
<name>A0A1H5GZP3_9FLAO</name>
<dbReference type="SUPFAM" id="SSF69118">
    <property type="entry name" value="AhpD-like"/>
    <property type="match status" value="1"/>
</dbReference>
<dbReference type="Gene3D" id="1.20.1290.10">
    <property type="entry name" value="AhpD-like"/>
    <property type="match status" value="1"/>
</dbReference>
<feature type="domain" description="Carboxymuconolactone decarboxylase-like" evidence="2">
    <location>
        <begin position="62"/>
        <end position="127"/>
    </location>
</feature>
<evidence type="ECO:0000256" key="1">
    <source>
        <dbReference type="SAM" id="SignalP"/>
    </source>
</evidence>
<proteinExistence type="predicted"/>
<feature type="chain" id="PRO_5011633768" evidence="1">
    <location>
        <begin position="28"/>
        <end position="158"/>
    </location>
</feature>
<dbReference type="PANTHER" id="PTHR33930">
    <property type="entry name" value="ALKYL HYDROPEROXIDE REDUCTASE AHPD"/>
    <property type="match status" value="1"/>
</dbReference>
<dbReference type="NCBIfam" id="TIGR00778">
    <property type="entry name" value="ahpD_dom"/>
    <property type="match status" value="1"/>
</dbReference>
<dbReference type="InterPro" id="IPR003779">
    <property type="entry name" value="CMD-like"/>
</dbReference>
<dbReference type="STRING" id="390640.SAMN04488034_10128"/>
<keyword evidence="4" id="KW-1185">Reference proteome</keyword>
<keyword evidence="1" id="KW-0732">Signal</keyword>
<reference evidence="3 4" key="1">
    <citation type="submission" date="2016-10" db="EMBL/GenBank/DDBJ databases">
        <authorList>
            <person name="de Groot N.N."/>
        </authorList>
    </citation>
    <scope>NUCLEOTIDE SEQUENCE [LARGE SCALE GENOMIC DNA]</scope>
    <source>
        <strain evidence="3 4">DSM 23553</strain>
    </source>
</reference>
<dbReference type="AlphaFoldDB" id="A0A1H5GZP3"/>
<keyword evidence="3" id="KW-0560">Oxidoreductase</keyword>
<organism evidence="3 4">
    <name type="scientific">Salinimicrobium catena</name>
    <dbReference type="NCBI Taxonomy" id="390640"/>
    <lineage>
        <taxon>Bacteria</taxon>
        <taxon>Pseudomonadati</taxon>
        <taxon>Bacteroidota</taxon>
        <taxon>Flavobacteriia</taxon>
        <taxon>Flavobacteriales</taxon>
        <taxon>Flavobacteriaceae</taxon>
        <taxon>Salinimicrobium</taxon>
    </lineage>
</organism>
<sequence>MKKMIYSSLKKWSFLVTMMLLSAGIFAQDMSYDNAKKEIEEEFGMFPSMFEVFPEHALGGAWESFKKLNSPESKIPAKYRELLQLAVAAQIPCDYCIHYHTASAKAYGATEEEIQEAVAQGAQTRHWSMILQGNQIDFEKFKSEFDAMMQHMAAKSKK</sequence>
<dbReference type="Proteomes" id="UP000199448">
    <property type="component" value="Unassembled WGS sequence"/>
</dbReference>
<dbReference type="OrthoDB" id="9808310at2"/>
<evidence type="ECO:0000259" key="2">
    <source>
        <dbReference type="Pfam" id="PF02627"/>
    </source>
</evidence>
<feature type="signal peptide" evidence="1">
    <location>
        <begin position="1"/>
        <end position="27"/>
    </location>
</feature>
<accession>A0A1H5GZP3</accession>
<dbReference type="Pfam" id="PF02627">
    <property type="entry name" value="CMD"/>
    <property type="match status" value="1"/>
</dbReference>
<protein>
    <submittedName>
        <fullName evidence="3">Alkylhydroperoxidase AhpD family core domain-containing protein</fullName>
    </submittedName>
</protein>
<dbReference type="InterPro" id="IPR029032">
    <property type="entry name" value="AhpD-like"/>
</dbReference>
<gene>
    <name evidence="3" type="ORF">SAMN04488034_10128</name>
</gene>
<dbReference type="EMBL" id="FNUG01000001">
    <property type="protein sequence ID" value="SEE20498.1"/>
    <property type="molecule type" value="Genomic_DNA"/>
</dbReference>
<dbReference type="PANTHER" id="PTHR33930:SF2">
    <property type="entry name" value="BLR3452 PROTEIN"/>
    <property type="match status" value="1"/>
</dbReference>
<dbReference type="InterPro" id="IPR004675">
    <property type="entry name" value="AhpD_core"/>
</dbReference>